<dbReference type="PANTHER" id="PTHR35703">
    <property type="entry name" value="HEME OXYGENASE 1, CHLOROPLASTIC-RELATED"/>
    <property type="match status" value="1"/>
</dbReference>
<evidence type="ECO:0000256" key="6">
    <source>
        <dbReference type="ARBA" id="ARBA00022617"/>
    </source>
</evidence>
<evidence type="ECO:0000256" key="4">
    <source>
        <dbReference type="ARBA" id="ARBA00022528"/>
    </source>
</evidence>
<keyword evidence="6" id="KW-0349">Heme</keyword>
<evidence type="ECO:0000256" key="8">
    <source>
        <dbReference type="ARBA" id="ARBA00022723"/>
    </source>
</evidence>
<evidence type="ECO:0000256" key="12">
    <source>
        <dbReference type="SAM" id="MobiDB-lite"/>
    </source>
</evidence>
<dbReference type="Pfam" id="PF01126">
    <property type="entry name" value="Heme_oxygenase"/>
    <property type="match status" value="1"/>
</dbReference>
<reference evidence="13" key="1">
    <citation type="submission" date="2017-04" db="EMBL/GenBank/DDBJ databases">
        <title>Population genomics of picophytoplankton unveils novel chromosome hypervariability.</title>
        <authorList>
            <consortium name="DOE Joint Genome Institute"/>
            <person name="Blanc-Mathieu R."/>
            <person name="Krasovec M."/>
            <person name="Hebrard M."/>
            <person name="Yau S."/>
            <person name="Desgranges E."/>
            <person name="Martin J."/>
            <person name="Schackwitz W."/>
            <person name="Kuo A."/>
            <person name="Salin G."/>
            <person name="Donnadieu C."/>
            <person name="Desdevises Y."/>
            <person name="Sanchez-Ferandin S."/>
            <person name="Moreau H."/>
            <person name="Rivals E."/>
            <person name="Grigoriev I.V."/>
            <person name="Grimsley N."/>
            <person name="Eyre-Walker A."/>
            <person name="Piganeau G."/>
        </authorList>
    </citation>
    <scope>NUCLEOTIDE SEQUENCE [LARGE SCALE GENOMIC DNA]</scope>
    <source>
        <strain evidence="13">RCC 1115</strain>
    </source>
</reference>
<name>A0A1Y5I693_OSTTA</name>
<proteinExistence type="inferred from homology"/>
<keyword evidence="8" id="KW-0479">Metal-binding</keyword>
<dbReference type="EC" id="1.14.14.18" evidence="3"/>
<evidence type="ECO:0000256" key="2">
    <source>
        <dbReference type="ARBA" id="ARBA00006134"/>
    </source>
</evidence>
<dbReference type="InterPro" id="IPR016053">
    <property type="entry name" value="Haem_Oase-like"/>
</dbReference>
<dbReference type="GO" id="GO:0004392">
    <property type="term" value="F:heme oxygenase (decyclizing) activity"/>
    <property type="evidence" value="ECO:0007669"/>
    <property type="project" value="UniProtKB-EC"/>
</dbReference>
<dbReference type="SUPFAM" id="SSF48613">
    <property type="entry name" value="Heme oxygenase-like"/>
    <property type="match status" value="1"/>
</dbReference>
<dbReference type="GO" id="GO:0006788">
    <property type="term" value="P:heme oxidation"/>
    <property type="evidence" value="ECO:0007669"/>
    <property type="project" value="InterPro"/>
</dbReference>
<organism evidence="13">
    <name type="scientific">Ostreococcus tauri</name>
    <name type="common">Marine green alga</name>
    <dbReference type="NCBI Taxonomy" id="70448"/>
    <lineage>
        <taxon>Eukaryota</taxon>
        <taxon>Viridiplantae</taxon>
        <taxon>Chlorophyta</taxon>
        <taxon>Mamiellophyceae</taxon>
        <taxon>Mamiellales</taxon>
        <taxon>Bathycoccaceae</taxon>
        <taxon>Ostreococcus</taxon>
    </lineage>
</organism>
<feature type="compositionally biased region" description="Basic and acidic residues" evidence="12">
    <location>
        <begin position="64"/>
        <end position="84"/>
    </location>
</feature>
<evidence type="ECO:0000256" key="3">
    <source>
        <dbReference type="ARBA" id="ARBA00012360"/>
    </source>
</evidence>
<dbReference type="CDD" id="cd19165">
    <property type="entry name" value="HemeO"/>
    <property type="match status" value="1"/>
</dbReference>
<gene>
    <name evidence="13" type="ORF">BE221DRAFT_206613</name>
</gene>
<keyword evidence="7" id="KW-0934">Plastid</keyword>
<keyword evidence="10" id="KW-0560">Oxidoreductase</keyword>
<evidence type="ECO:0000256" key="9">
    <source>
        <dbReference type="ARBA" id="ARBA00022946"/>
    </source>
</evidence>
<dbReference type="Gene3D" id="1.20.910.10">
    <property type="entry name" value="Heme oxygenase-like"/>
    <property type="match status" value="1"/>
</dbReference>
<keyword evidence="4" id="KW-0150">Chloroplast</keyword>
<evidence type="ECO:0000256" key="1">
    <source>
        <dbReference type="ARBA" id="ARBA00004229"/>
    </source>
</evidence>
<dbReference type="InterPro" id="IPR002051">
    <property type="entry name" value="Haem_Oase"/>
</dbReference>
<dbReference type="EMBL" id="KZ155791">
    <property type="protein sequence ID" value="OUS45100.1"/>
    <property type="molecule type" value="Genomic_DNA"/>
</dbReference>
<dbReference type="InterPro" id="IPR016084">
    <property type="entry name" value="Haem_Oase-like_multi-hlx"/>
</dbReference>
<comment type="similarity">
    <text evidence="2">Belongs to the heme oxygenase family.</text>
</comment>
<evidence type="ECO:0000256" key="10">
    <source>
        <dbReference type="ARBA" id="ARBA00023002"/>
    </source>
</evidence>
<dbReference type="GO" id="GO:0015979">
    <property type="term" value="P:photosynthesis"/>
    <property type="evidence" value="ECO:0007669"/>
    <property type="project" value="UniProtKB-KW"/>
</dbReference>
<dbReference type="eggNOG" id="KOG4480">
    <property type="taxonomic scope" value="Eukaryota"/>
</dbReference>
<feature type="region of interest" description="Disordered" evidence="12">
    <location>
        <begin position="64"/>
        <end position="86"/>
    </location>
</feature>
<evidence type="ECO:0000256" key="11">
    <source>
        <dbReference type="ARBA" id="ARBA00023004"/>
    </source>
</evidence>
<evidence type="ECO:0000256" key="7">
    <source>
        <dbReference type="ARBA" id="ARBA00022640"/>
    </source>
</evidence>
<dbReference type="GO" id="GO:0046872">
    <property type="term" value="F:metal ion binding"/>
    <property type="evidence" value="ECO:0007669"/>
    <property type="project" value="UniProtKB-KW"/>
</dbReference>
<dbReference type="AlphaFoldDB" id="A0A1Y5I693"/>
<keyword evidence="11" id="KW-0408">Iron</keyword>
<accession>A0A1Y5I693</accession>
<dbReference type="GO" id="GO:0009507">
    <property type="term" value="C:chloroplast"/>
    <property type="evidence" value="ECO:0007669"/>
    <property type="project" value="UniProtKB-SubCell"/>
</dbReference>
<protein>
    <recommendedName>
        <fullName evidence="3">heme oxygenase (biliverdin-producing)</fullName>
        <ecNumber evidence="3">1.14.14.18</ecNumber>
    </recommendedName>
</protein>
<dbReference type="PANTHER" id="PTHR35703:SF2">
    <property type="entry name" value="HEME OXYGENASE 1, CHLOROPLASTIC-RELATED"/>
    <property type="match status" value="1"/>
</dbReference>
<evidence type="ECO:0000313" key="13">
    <source>
        <dbReference type="EMBL" id="OUS45100.1"/>
    </source>
</evidence>
<dbReference type="Proteomes" id="UP000195557">
    <property type="component" value="Unassembled WGS sequence"/>
</dbReference>
<comment type="subcellular location">
    <subcellularLocation>
        <location evidence="1">Plastid</location>
        <location evidence="1">Chloroplast</location>
    </subcellularLocation>
</comment>
<sequence length="265" mass="29474">MAVLARPTAAPSRVTARSGTAPRVSRVRDVRARAAHGHGHGHGAAVGEQKGFVEEMRRVAMSLHTREQAPREGGKRADASKAETRPVATWTPTGEGYLNFLTESLAVYEAMETIVETDASGVYGKFKDNGLERSDALRKDIEYIERRFGLSKRDPSGAGREYAETLKALAKTSPPEFICHYYNVYFAHSAGGRMIGRKVSELILDGKELEFYEWKKNGGLEASLTRVRNLLNETAEQWTREEKDRCLEETGKSFQLSGQLLRLIA</sequence>
<evidence type="ECO:0000256" key="5">
    <source>
        <dbReference type="ARBA" id="ARBA00022531"/>
    </source>
</evidence>
<keyword evidence="9" id="KW-0809">Transit peptide</keyword>
<feature type="region of interest" description="Disordered" evidence="12">
    <location>
        <begin position="1"/>
        <end position="25"/>
    </location>
</feature>
<keyword evidence="5" id="KW-0602">Photosynthesis</keyword>
<dbReference type="InterPro" id="IPR016951">
    <property type="entry name" value="Haem_Oase_decyc_pln"/>
</dbReference>